<evidence type="ECO:0000256" key="4">
    <source>
        <dbReference type="ARBA" id="ARBA00022840"/>
    </source>
</evidence>
<dbReference type="PROSITE" id="PS50893">
    <property type="entry name" value="ABC_TRANSPORTER_2"/>
    <property type="match status" value="1"/>
</dbReference>
<keyword evidence="10" id="KW-1185">Reference proteome</keyword>
<comment type="subcellular location">
    <subcellularLocation>
        <location evidence="1">Membrane</location>
        <topology evidence="1">Multi-pass membrane protein</topology>
    </subcellularLocation>
</comment>
<dbReference type="SMART" id="SM00382">
    <property type="entry name" value="AAA"/>
    <property type="match status" value="1"/>
</dbReference>
<evidence type="ECO:0000313" key="9">
    <source>
        <dbReference type="EMBL" id="VVC27807.1"/>
    </source>
</evidence>
<evidence type="ECO:0000256" key="7">
    <source>
        <dbReference type="SAM" id="Phobius"/>
    </source>
</evidence>
<accession>A0A5E4M8U0</accession>
<dbReference type="InterPro" id="IPR027417">
    <property type="entry name" value="P-loop_NTPase"/>
</dbReference>
<dbReference type="InterPro" id="IPR013525">
    <property type="entry name" value="ABC2_TM"/>
</dbReference>
<proteinExistence type="predicted"/>
<keyword evidence="4" id="KW-0067">ATP-binding</keyword>
<organism evidence="9 10">
    <name type="scientific">Cinara cedri</name>
    <dbReference type="NCBI Taxonomy" id="506608"/>
    <lineage>
        <taxon>Eukaryota</taxon>
        <taxon>Metazoa</taxon>
        <taxon>Ecdysozoa</taxon>
        <taxon>Arthropoda</taxon>
        <taxon>Hexapoda</taxon>
        <taxon>Insecta</taxon>
        <taxon>Pterygota</taxon>
        <taxon>Neoptera</taxon>
        <taxon>Paraneoptera</taxon>
        <taxon>Hemiptera</taxon>
        <taxon>Sternorrhyncha</taxon>
        <taxon>Aphidomorpha</taxon>
        <taxon>Aphidoidea</taxon>
        <taxon>Aphididae</taxon>
        <taxon>Lachninae</taxon>
        <taxon>Cinara</taxon>
    </lineage>
</organism>
<name>A0A5E4M8U0_9HEMI</name>
<keyword evidence="6 7" id="KW-0472">Membrane</keyword>
<feature type="transmembrane region" description="Helical" evidence="7">
    <location>
        <begin position="566"/>
        <end position="587"/>
    </location>
</feature>
<keyword evidence="3" id="KW-0547">Nucleotide-binding</keyword>
<dbReference type="GO" id="GO:0140359">
    <property type="term" value="F:ABC-type transporter activity"/>
    <property type="evidence" value="ECO:0007669"/>
    <property type="project" value="InterPro"/>
</dbReference>
<feature type="transmembrane region" description="Helical" evidence="7">
    <location>
        <begin position="528"/>
        <end position="554"/>
    </location>
</feature>
<evidence type="ECO:0000256" key="6">
    <source>
        <dbReference type="ARBA" id="ARBA00023136"/>
    </source>
</evidence>
<evidence type="ECO:0000256" key="1">
    <source>
        <dbReference type="ARBA" id="ARBA00004141"/>
    </source>
</evidence>
<evidence type="ECO:0000256" key="5">
    <source>
        <dbReference type="ARBA" id="ARBA00022989"/>
    </source>
</evidence>
<dbReference type="PANTHER" id="PTHR43038">
    <property type="entry name" value="ATP-BINDING CASSETTE, SUB-FAMILY H, MEMBER 1"/>
    <property type="match status" value="1"/>
</dbReference>
<dbReference type="Pfam" id="PF12698">
    <property type="entry name" value="ABC2_membrane_3"/>
    <property type="match status" value="1"/>
</dbReference>
<dbReference type="SUPFAM" id="SSF52540">
    <property type="entry name" value="P-loop containing nucleoside triphosphate hydrolases"/>
    <property type="match status" value="1"/>
</dbReference>
<evidence type="ECO:0000259" key="8">
    <source>
        <dbReference type="PROSITE" id="PS50893"/>
    </source>
</evidence>
<gene>
    <name evidence="9" type="ORF">CINCED_3A015389</name>
</gene>
<dbReference type="GO" id="GO:0005524">
    <property type="term" value="F:ATP binding"/>
    <property type="evidence" value="ECO:0007669"/>
    <property type="project" value="UniProtKB-KW"/>
</dbReference>
<keyword evidence="9" id="KW-0378">Hydrolase</keyword>
<keyword evidence="2 7" id="KW-0812">Transmembrane</keyword>
<feature type="transmembrane region" description="Helical" evidence="7">
    <location>
        <begin position="655"/>
        <end position="677"/>
    </location>
</feature>
<dbReference type="AlphaFoldDB" id="A0A5E4M8U0"/>
<dbReference type="EMBL" id="CABPRJ010000476">
    <property type="protein sequence ID" value="VVC27807.1"/>
    <property type="molecule type" value="Genomic_DNA"/>
</dbReference>
<dbReference type="PANTHER" id="PTHR43038:SF3">
    <property type="entry name" value="ABC TRANSPORTER G FAMILY MEMBER 20 ISOFORM X1"/>
    <property type="match status" value="1"/>
</dbReference>
<dbReference type="Gene3D" id="3.40.50.300">
    <property type="entry name" value="P-loop containing nucleotide triphosphate hydrolases"/>
    <property type="match status" value="1"/>
</dbReference>
<dbReference type="InterPro" id="IPR003439">
    <property type="entry name" value="ABC_transporter-like_ATP-bd"/>
</dbReference>
<feature type="transmembrane region" description="Helical" evidence="7">
    <location>
        <begin position="594"/>
        <end position="615"/>
    </location>
</feature>
<dbReference type="PROSITE" id="PS00211">
    <property type="entry name" value="ABC_TRANSPORTER_1"/>
    <property type="match status" value="1"/>
</dbReference>
<evidence type="ECO:0000256" key="2">
    <source>
        <dbReference type="ARBA" id="ARBA00022692"/>
    </source>
</evidence>
<sequence>MFVEQHNSIVNYDVQVTNAYKSYETNNIILNGLSMKVASGSIYGLLGPSGCGKSTLFQCILGKTSLDSGDIELNAQRLNDIGYMPQDLCLDEKLTIKETFEYYGSLYAMRKKKIAKRIDELMIFLKLPDFNSLISNLSGGQSRRVSLAISILHDPKIIFLDEPTVGIDSLIRHEIWMEFSKMVEQHKKTIIITTHYIQEANLANSIGLMRNGVIIEEGSPQHILAKYNTDSLESAFLKLCYNQNKNQVVINNDNGVQVNHDNTPQTEKLTILKDKFNFNRAKALVKKYINLFSRDYVLLMTMFLLPILQSWITCNCIGTEFKDMKIAIKNDEVDFWDFRRSNIDGCILDGENNQKISGVVMSRLELLGYTLNEVENRNDGEMTMSNSSKYIAFIHFPENYTRAFSKYIVDRQNYYYNSQVYVDLNKYNVLFKNKIVFDVKDTLDRITENILSGCSYNSNAVKALGIPLNLVVTSGKDVKTNNNSIVTYLVAIIAFYHSCLFSMSIMLSERMDGILQRSKFAGLKISELVFALFSISSVILITEMIVPLFIIYIWYANPIQVTNGLVGYNILLIFVGWTGFFFGLIVACVSPTKLVGITIVNGFTFSQALLSGGVWPVEAQPPLLKMVSEFLPIRRSGIIMMDITLKGWTLDHPLVIWNVIGMFFYNVILVLVLIGLGKLKKNIWTIK</sequence>
<dbReference type="InterPro" id="IPR003593">
    <property type="entry name" value="AAA+_ATPase"/>
</dbReference>
<keyword evidence="5 7" id="KW-1133">Transmembrane helix</keyword>
<evidence type="ECO:0000256" key="3">
    <source>
        <dbReference type="ARBA" id="ARBA00022741"/>
    </source>
</evidence>
<protein>
    <submittedName>
        <fullName evidence="9">ABC transporter-like,P-loop containing nucleoside triphosphate hydrolase,AAA+ ATPase domain,ABC</fullName>
    </submittedName>
</protein>
<evidence type="ECO:0000313" key="10">
    <source>
        <dbReference type="Proteomes" id="UP000325440"/>
    </source>
</evidence>
<dbReference type="InterPro" id="IPR017871">
    <property type="entry name" value="ABC_transporter-like_CS"/>
</dbReference>
<feature type="domain" description="ABC transporter" evidence="8">
    <location>
        <begin position="14"/>
        <end position="236"/>
    </location>
</feature>
<dbReference type="GO" id="GO:0016020">
    <property type="term" value="C:membrane"/>
    <property type="evidence" value="ECO:0007669"/>
    <property type="project" value="UniProtKB-SubCell"/>
</dbReference>
<dbReference type="Proteomes" id="UP000325440">
    <property type="component" value="Unassembled WGS sequence"/>
</dbReference>
<reference evidence="9 10" key="1">
    <citation type="submission" date="2019-08" db="EMBL/GenBank/DDBJ databases">
        <authorList>
            <person name="Alioto T."/>
            <person name="Alioto T."/>
            <person name="Gomez Garrido J."/>
        </authorList>
    </citation>
    <scope>NUCLEOTIDE SEQUENCE [LARGE SCALE GENOMIC DNA]</scope>
</reference>
<dbReference type="GO" id="GO:0016887">
    <property type="term" value="F:ATP hydrolysis activity"/>
    <property type="evidence" value="ECO:0007669"/>
    <property type="project" value="InterPro"/>
</dbReference>
<dbReference type="Pfam" id="PF00005">
    <property type="entry name" value="ABC_tran"/>
    <property type="match status" value="1"/>
</dbReference>
<feature type="transmembrane region" description="Helical" evidence="7">
    <location>
        <begin position="485"/>
        <end position="507"/>
    </location>
</feature>
<dbReference type="OrthoDB" id="10255969at2759"/>